<reference evidence="2 3" key="1">
    <citation type="submission" date="2013-02" db="EMBL/GenBank/DDBJ databases">
        <title>The Genome Annotation of Plasmodium falciparum Vietnam Oak-Knoll (FVO).</title>
        <authorList>
            <consortium name="The Broad Institute Genome Sequencing Platform"/>
            <consortium name="The Broad Institute Genome Sequencing Center for Infectious Disease"/>
            <person name="Neafsey D."/>
            <person name="Hoffman S."/>
            <person name="Volkman S."/>
            <person name="Rosenthal P."/>
            <person name="Walker B."/>
            <person name="Young S.K."/>
            <person name="Zeng Q."/>
            <person name="Gargeya S."/>
            <person name="Fitzgerald M."/>
            <person name="Haas B."/>
            <person name="Abouelleil A."/>
            <person name="Allen A.W."/>
            <person name="Alvarado L."/>
            <person name="Arachchi H.M."/>
            <person name="Berlin A.M."/>
            <person name="Chapman S.B."/>
            <person name="Gainer-Dewar J."/>
            <person name="Goldberg J."/>
            <person name="Griggs A."/>
            <person name="Gujja S."/>
            <person name="Hansen M."/>
            <person name="Howarth C."/>
            <person name="Imamovic A."/>
            <person name="Ireland A."/>
            <person name="Larimer J."/>
            <person name="McCowan C."/>
            <person name="Murphy C."/>
            <person name="Pearson M."/>
            <person name="Poon T.W."/>
            <person name="Priest M."/>
            <person name="Roberts A."/>
            <person name="Saif S."/>
            <person name="Shea T."/>
            <person name="Sisk P."/>
            <person name="Sykes S."/>
            <person name="Wortman J."/>
            <person name="Nusbaum C."/>
            <person name="Birren B."/>
        </authorList>
    </citation>
    <scope>NUCLEOTIDE SEQUENCE [LARGE SCALE GENOMIC DNA]</scope>
    <source>
        <strain evidence="3">Vietnam Oak-Knoll (FVO)</strain>
    </source>
</reference>
<organism evidence="2 3">
    <name type="scientific">Plasmodium falciparum Vietnam Oak-Knoll</name>
    <name type="common">FVO</name>
    <dbReference type="NCBI Taxonomy" id="1036723"/>
    <lineage>
        <taxon>Eukaryota</taxon>
        <taxon>Sar</taxon>
        <taxon>Alveolata</taxon>
        <taxon>Apicomplexa</taxon>
        <taxon>Aconoidasida</taxon>
        <taxon>Haemosporida</taxon>
        <taxon>Plasmodiidae</taxon>
        <taxon>Plasmodium</taxon>
        <taxon>Plasmodium (Laverania)</taxon>
    </lineage>
</organism>
<dbReference type="GO" id="GO:0070682">
    <property type="term" value="P:proteasome regulatory particle assembly"/>
    <property type="evidence" value="ECO:0007669"/>
    <property type="project" value="InterPro"/>
</dbReference>
<dbReference type="Proteomes" id="UP000030690">
    <property type="component" value="Unassembled WGS sequence"/>
</dbReference>
<dbReference type="PANTHER" id="PTHR40422:SF1">
    <property type="entry name" value="TRANSLATION MACHINERY-ASSOCIATED PROTEIN 17"/>
    <property type="match status" value="1"/>
</dbReference>
<evidence type="ECO:0000313" key="3">
    <source>
        <dbReference type="Proteomes" id="UP000030690"/>
    </source>
</evidence>
<feature type="compositionally biased region" description="Polar residues" evidence="1">
    <location>
        <begin position="134"/>
        <end position="145"/>
    </location>
</feature>
<feature type="region of interest" description="Disordered" evidence="1">
    <location>
        <begin position="133"/>
        <end position="153"/>
    </location>
</feature>
<evidence type="ECO:0000256" key="1">
    <source>
        <dbReference type="SAM" id="MobiDB-lite"/>
    </source>
</evidence>
<dbReference type="AlphaFoldDB" id="A0A024V873"/>
<gene>
    <name evidence="2" type="ORF">PFFVO_01767</name>
</gene>
<dbReference type="EMBL" id="KI925068">
    <property type="protein sequence ID" value="ETW19193.1"/>
    <property type="molecule type" value="Genomic_DNA"/>
</dbReference>
<evidence type="ECO:0000313" key="2">
    <source>
        <dbReference type="EMBL" id="ETW19193.1"/>
    </source>
</evidence>
<accession>A0A024V873</accession>
<dbReference type="InterPro" id="IPR038966">
    <property type="entry name" value="TMA17"/>
</dbReference>
<dbReference type="PANTHER" id="PTHR40422">
    <property type="entry name" value="TRANSLATION MACHINERY-ASSOCIATED PROTEIN 17"/>
    <property type="match status" value="1"/>
</dbReference>
<proteinExistence type="predicted"/>
<reference evidence="2 3" key="2">
    <citation type="submission" date="2013-02" db="EMBL/GenBank/DDBJ databases">
        <title>The Genome Sequence of Plasmodium falciparum Vietnam Oak-Knoll (FVO).</title>
        <authorList>
            <consortium name="The Broad Institute Genome Sequencing Platform"/>
            <consortium name="The Broad Institute Genome Sequencing Center for Infectious Disease"/>
            <person name="Neafsey D."/>
            <person name="Cheeseman I."/>
            <person name="Volkman S."/>
            <person name="Adams J."/>
            <person name="Walker B."/>
            <person name="Young S.K."/>
            <person name="Zeng Q."/>
            <person name="Gargeya S."/>
            <person name="Fitzgerald M."/>
            <person name="Haas B."/>
            <person name="Abouelleil A."/>
            <person name="Alvarado L."/>
            <person name="Arachchi H.M."/>
            <person name="Berlin A.M."/>
            <person name="Chapman S.B."/>
            <person name="Dewar J."/>
            <person name="Goldberg J."/>
            <person name="Griggs A."/>
            <person name="Gujja S."/>
            <person name="Hansen M."/>
            <person name="Howarth C."/>
            <person name="Imamovic A."/>
            <person name="Larimer J."/>
            <person name="McCowan C."/>
            <person name="Murphy C."/>
            <person name="Neiman D."/>
            <person name="Pearson M."/>
            <person name="Priest M."/>
            <person name="Roberts A."/>
            <person name="Saif S."/>
            <person name="Shea T."/>
            <person name="Sisk P."/>
            <person name="Sykes S."/>
            <person name="Wortman J."/>
            <person name="Nusbaum C."/>
            <person name="Birren B."/>
        </authorList>
    </citation>
    <scope>NUCLEOTIDE SEQUENCE [LARGE SCALE GENOMIC DNA]</scope>
    <source>
        <strain evidence="3">Vietnam Oak-Knoll (FVO)</strain>
    </source>
</reference>
<dbReference type="GO" id="GO:0030674">
    <property type="term" value="F:protein-macromolecule adaptor activity"/>
    <property type="evidence" value="ECO:0007669"/>
    <property type="project" value="TreeGrafter"/>
</dbReference>
<sequence>MVDIKLKSVNSSCEFKLDFNEIKLPDDINILKDLEKEVENSIYHLKRSNDEIKEFDPQGLDKDLFLAYNENKFALYRKEERLTLIRKKIQIIQNTQGLSDKLNISQNNVVVNEEEKNIKNDNIINNTIEDHNNLQKNADSNNSNGSRKDGIYL</sequence>
<dbReference type="SMR" id="A0A024V873"/>
<protein>
    <submittedName>
        <fullName evidence="2">Uncharacterized protein</fullName>
    </submittedName>
</protein>
<dbReference type="OrthoDB" id="548474at2759"/>
<name>A0A024V873_PLAFA</name>